<feature type="domain" description="SnoaL-like" evidence="2">
    <location>
        <begin position="27"/>
        <end position="155"/>
    </location>
</feature>
<dbReference type="Proteomes" id="UP000436006">
    <property type="component" value="Unassembled WGS sequence"/>
</dbReference>
<evidence type="ECO:0000313" key="3">
    <source>
        <dbReference type="EMBL" id="MVM28461.1"/>
    </source>
</evidence>
<comment type="caution">
    <text evidence="3">The sequence shown here is derived from an EMBL/GenBank/DDBJ whole genome shotgun (WGS) entry which is preliminary data.</text>
</comment>
<organism evidence="3 4">
    <name type="scientific">Spirosoma arboris</name>
    <dbReference type="NCBI Taxonomy" id="2682092"/>
    <lineage>
        <taxon>Bacteria</taxon>
        <taxon>Pseudomonadati</taxon>
        <taxon>Bacteroidota</taxon>
        <taxon>Cytophagia</taxon>
        <taxon>Cytophagales</taxon>
        <taxon>Cytophagaceae</taxon>
        <taxon>Spirosoma</taxon>
    </lineage>
</organism>
<accession>A0A7K1S3R4</accession>
<feature type="signal peptide" evidence="1">
    <location>
        <begin position="1"/>
        <end position="24"/>
    </location>
</feature>
<dbReference type="InterPro" id="IPR037401">
    <property type="entry name" value="SnoaL-like"/>
</dbReference>
<gene>
    <name evidence="3" type="ORF">GO755_00350</name>
</gene>
<protein>
    <recommendedName>
        <fullName evidence="2">SnoaL-like domain-containing protein</fullName>
    </recommendedName>
</protein>
<sequence length="170" mass="18789">MKVSLLSLFLSVATLIVFTTRSFAQTSGDEAAIRQVLDGMQLAFDKRNIKAFGSLFVQSPNLYYQVAPGGGEMIVAHGYDNMVKMIGHRLKELANEPPTKNTFTQYKTHINGNSAWVTFTLIAELPGGQKVNACQFSVLEKKADNGSAPRWKIAAMTWQDYPDGKLVEVK</sequence>
<proteinExistence type="predicted"/>
<feature type="chain" id="PRO_5029449690" description="SnoaL-like domain-containing protein" evidence="1">
    <location>
        <begin position="25"/>
        <end position="170"/>
    </location>
</feature>
<evidence type="ECO:0000256" key="1">
    <source>
        <dbReference type="SAM" id="SignalP"/>
    </source>
</evidence>
<dbReference type="Pfam" id="PF13577">
    <property type="entry name" value="SnoaL_4"/>
    <property type="match status" value="1"/>
</dbReference>
<dbReference type="EMBL" id="WPIN01000001">
    <property type="protein sequence ID" value="MVM28461.1"/>
    <property type="molecule type" value="Genomic_DNA"/>
</dbReference>
<dbReference type="Gene3D" id="3.10.450.50">
    <property type="match status" value="1"/>
</dbReference>
<dbReference type="AlphaFoldDB" id="A0A7K1S3R4"/>
<evidence type="ECO:0000313" key="4">
    <source>
        <dbReference type="Proteomes" id="UP000436006"/>
    </source>
</evidence>
<evidence type="ECO:0000259" key="2">
    <source>
        <dbReference type="Pfam" id="PF13577"/>
    </source>
</evidence>
<keyword evidence="1" id="KW-0732">Signal</keyword>
<name>A0A7K1S3R4_9BACT</name>
<keyword evidence="4" id="KW-1185">Reference proteome</keyword>
<dbReference type="SUPFAM" id="SSF54427">
    <property type="entry name" value="NTF2-like"/>
    <property type="match status" value="1"/>
</dbReference>
<dbReference type="RefSeq" id="WP_157582584.1">
    <property type="nucleotide sequence ID" value="NZ_WPIN01000001.1"/>
</dbReference>
<dbReference type="InterPro" id="IPR032710">
    <property type="entry name" value="NTF2-like_dom_sf"/>
</dbReference>
<reference evidence="3 4" key="1">
    <citation type="submission" date="2019-12" db="EMBL/GenBank/DDBJ databases">
        <title>Spirosoma sp. HMF4905 genome sequencing and assembly.</title>
        <authorList>
            <person name="Kang H."/>
            <person name="Cha I."/>
            <person name="Kim H."/>
            <person name="Joh K."/>
        </authorList>
    </citation>
    <scope>NUCLEOTIDE SEQUENCE [LARGE SCALE GENOMIC DNA]</scope>
    <source>
        <strain evidence="3 4">HMF4905</strain>
    </source>
</reference>